<feature type="domain" description="Methyltransferase type 11" evidence="1">
    <location>
        <begin position="61"/>
        <end position="144"/>
    </location>
</feature>
<dbReference type="Proteomes" id="UP001595817">
    <property type="component" value="Unassembled WGS sequence"/>
</dbReference>
<dbReference type="Gene3D" id="3.40.50.150">
    <property type="entry name" value="Vaccinia Virus protein VP39"/>
    <property type="match status" value="1"/>
</dbReference>
<evidence type="ECO:0000259" key="1">
    <source>
        <dbReference type="Pfam" id="PF08241"/>
    </source>
</evidence>
<comment type="caution">
    <text evidence="2">The sequence shown here is derived from an EMBL/GenBank/DDBJ whole genome shotgun (WGS) entry which is preliminary data.</text>
</comment>
<reference evidence="3" key="1">
    <citation type="journal article" date="2019" name="Int. J. Syst. Evol. Microbiol.">
        <title>The Global Catalogue of Microorganisms (GCM) 10K type strain sequencing project: providing services to taxonomists for standard genome sequencing and annotation.</title>
        <authorList>
            <consortium name="The Broad Institute Genomics Platform"/>
            <consortium name="The Broad Institute Genome Sequencing Center for Infectious Disease"/>
            <person name="Wu L."/>
            <person name="Ma J."/>
        </authorList>
    </citation>
    <scope>NUCLEOTIDE SEQUENCE [LARGE SCALE GENOMIC DNA]</scope>
    <source>
        <strain evidence="3">CCUG 59778</strain>
    </source>
</reference>
<dbReference type="GO" id="GO:0032259">
    <property type="term" value="P:methylation"/>
    <property type="evidence" value="ECO:0007669"/>
    <property type="project" value="UniProtKB-KW"/>
</dbReference>
<dbReference type="RefSeq" id="WP_378157152.1">
    <property type="nucleotide sequence ID" value="NZ_JBHSEC010000022.1"/>
</dbReference>
<dbReference type="SUPFAM" id="SSF53335">
    <property type="entry name" value="S-adenosyl-L-methionine-dependent methyltransferases"/>
    <property type="match status" value="1"/>
</dbReference>
<evidence type="ECO:0000313" key="3">
    <source>
        <dbReference type="Proteomes" id="UP001595817"/>
    </source>
</evidence>
<gene>
    <name evidence="2" type="ORF">ACFOZY_15525</name>
</gene>
<dbReference type="EC" id="2.1.1.-" evidence="2"/>
<dbReference type="EMBL" id="JBHSEC010000022">
    <property type="protein sequence ID" value="MFC4411800.1"/>
    <property type="molecule type" value="Genomic_DNA"/>
</dbReference>
<dbReference type="CDD" id="cd02440">
    <property type="entry name" value="AdoMet_MTases"/>
    <property type="match status" value="1"/>
</dbReference>
<protein>
    <submittedName>
        <fullName evidence="2">Class I SAM-dependent methyltransferase</fullName>
        <ecNumber evidence="2">2.1.1.-</ecNumber>
    </submittedName>
</protein>
<proteinExistence type="predicted"/>
<accession>A0ABV8XCB0</accession>
<dbReference type="GO" id="GO:0008168">
    <property type="term" value="F:methyltransferase activity"/>
    <property type="evidence" value="ECO:0007669"/>
    <property type="project" value="UniProtKB-KW"/>
</dbReference>
<name>A0ABV8XCB0_9LACT</name>
<dbReference type="Pfam" id="PF08241">
    <property type="entry name" value="Methyltransf_11"/>
    <property type="match status" value="1"/>
</dbReference>
<keyword evidence="3" id="KW-1185">Reference proteome</keyword>
<organism evidence="2 3">
    <name type="scientific">Chungangia koreensis</name>
    <dbReference type="NCBI Taxonomy" id="752657"/>
    <lineage>
        <taxon>Bacteria</taxon>
        <taxon>Bacillati</taxon>
        <taxon>Bacillota</taxon>
        <taxon>Bacilli</taxon>
        <taxon>Lactobacillales</taxon>
        <taxon>Chungangia</taxon>
    </lineage>
</organism>
<dbReference type="InterPro" id="IPR013216">
    <property type="entry name" value="Methyltransf_11"/>
</dbReference>
<keyword evidence="2" id="KW-0808">Transferase</keyword>
<evidence type="ECO:0000313" key="2">
    <source>
        <dbReference type="EMBL" id="MFC4411800.1"/>
    </source>
</evidence>
<sequence length="254" mass="28439">MLINPSTYTGWIAPHSIEWYAQLGKQVGRYRYPWKSTVDEPNGETVFTEEVSKTVPGLNVLDVGCGDGGFALSWSSIVNQIVGFDITEDFLPKEGVPPNVKFVSGNLKVGMPFDEDSFDCAYNRKGPTSAYHDLLRVVRGGGQVIGLHPGDDISKELSEWYPDFFDPIPTATPILQILQDRLSSYRHADIRLISSTEYLQSPVDVILMRTFGQKAAIFEECLKSLKEITQIFERHATDKGLPITYSRYLVKAIV</sequence>
<keyword evidence="2" id="KW-0489">Methyltransferase</keyword>
<dbReference type="InterPro" id="IPR029063">
    <property type="entry name" value="SAM-dependent_MTases_sf"/>
</dbReference>